<evidence type="ECO:0000256" key="2">
    <source>
        <dbReference type="ARBA" id="ARBA00022884"/>
    </source>
</evidence>
<dbReference type="CDD" id="cd12231">
    <property type="entry name" value="RRM2_U2AF65"/>
    <property type="match status" value="1"/>
</dbReference>
<comment type="caution">
    <text evidence="7">The sequence shown here is derived from an EMBL/GenBank/DDBJ whole genome shotgun (WGS) entry which is preliminary data.</text>
</comment>
<dbReference type="Pfam" id="PF00076">
    <property type="entry name" value="RRM_1"/>
    <property type="match status" value="1"/>
</dbReference>
<sequence>MSDIENHASLRGRSSPDKPISRGSAHESSRMRRQDDERKTFHDRHRRDHKVGRFMGRGKYDNYNRHKKSDYDRHNDRVYDGETKHKYGAHLKRSRRKSRSRSRSRSRSPSRKRTSGFDMAPPTADVTPAVSGQILGTAHTIQGTSQNLSPFGISQMGTLSVMHIQPMTQQATRHARRVYVGGLPPLTNEQTIAAFFSQVMITIGGNSAGADVSYDYSMMCDSCCSSHIGVAVRVRRPTDYNPSLAAALGPSQPSPHLNLSAVGLAIGAVGGTEGLDRIFVGGLSYCFTEEQIRQLLESFGTLHAFDLVRDKDTGHSKGYGFCTYENPAVTDIACASLNGLKMGDKTLTKIALEVGGSNIPWAERVPTTIDETPTKVLCLTEAVTSDQLRDDEEYEEILEDMRDECRKFGALVNVVIPRPNPGGELPPGIGKVFLEYSDNAGCSAAKNALHGRKFGGNVVTAVYYSEEKYHDAARNADERTRFCNLLSQISVISNR</sequence>
<protein>
    <recommendedName>
        <fullName evidence="6">RRM domain-containing protein</fullName>
    </recommendedName>
</protein>
<dbReference type="Proteomes" id="UP000289738">
    <property type="component" value="Chromosome B10"/>
</dbReference>
<evidence type="ECO:0000313" key="8">
    <source>
        <dbReference type="Proteomes" id="UP000289738"/>
    </source>
</evidence>
<evidence type="ECO:0000256" key="4">
    <source>
        <dbReference type="PROSITE-ProRule" id="PRU00176"/>
    </source>
</evidence>
<name>A0A444WYE7_ARAHY</name>
<proteinExistence type="predicted"/>
<organism evidence="7 8">
    <name type="scientific">Arachis hypogaea</name>
    <name type="common">Peanut</name>
    <dbReference type="NCBI Taxonomy" id="3818"/>
    <lineage>
        <taxon>Eukaryota</taxon>
        <taxon>Viridiplantae</taxon>
        <taxon>Streptophyta</taxon>
        <taxon>Embryophyta</taxon>
        <taxon>Tracheophyta</taxon>
        <taxon>Spermatophyta</taxon>
        <taxon>Magnoliopsida</taxon>
        <taxon>eudicotyledons</taxon>
        <taxon>Gunneridae</taxon>
        <taxon>Pentapetalae</taxon>
        <taxon>rosids</taxon>
        <taxon>fabids</taxon>
        <taxon>Fabales</taxon>
        <taxon>Fabaceae</taxon>
        <taxon>Papilionoideae</taxon>
        <taxon>50 kb inversion clade</taxon>
        <taxon>dalbergioids sensu lato</taxon>
        <taxon>Dalbergieae</taxon>
        <taxon>Pterocarpus clade</taxon>
        <taxon>Arachis</taxon>
    </lineage>
</organism>
<dbReference type="EMBL" id="SDMP01000020">
    <property type="protein sequence ID" value="RYQ82441.1"/>
    <property type="molecule type" value="Genomic_DNA"/>
</dbReference>
<dbReference type="PROSITE" id="PS50102">
    <property type="entry name" value="RRM"/>
    <property type="match status" value="1"/>
</dbReference>
<dbReference type="STRING" id="3818.A0A444WYE7"/>
<dbReference type="CDD" id="cd12232">
    <property type="entry name" value="RRM3_U2AF65"/>
    <property type="match status" value="1"/>
</dbReference>
<evidence type="ECO:0000256" key="5">
    <source>
        <dbReference type="SAM" id="MobiDB-lite"/>
    </source>
</evidence>
<feature type="compositionally biased region" description="Basic residues" evidence="5">
    <location>
        <begin position="86"/>
        <end position="114"/>
    </location>
</feature>
<dbReference type="InterPro" id="IPR012677">
    <property type="entry name" value="Nucleotide-bd_a/b_plait_sf"/>
</dbReference>
<reference evidence="7 8" key="1">
    <citation type="submission" date="2019-01" db="EMBL/GenBank/DDBJ databases">
        <title>Sequencing of cultivated peanut Arachis hypogaea provides insights into genome evolution and oil improvement.</title>
        <authorList>
            <person name="Chen X."/>
        </authorList>
    </citation>
    <scope>NUCLEOTIDE SEQUENCE [LARGE SCALE GENOMIC DNA]</scope>
    <source>
        <strain evidence="8">cv. Fuhuasheng</strain>
        <tissue evidence="7">Leaves</tissue>
    </source>
</reference>
<dbReference type="AlphaFoldDB" id="A0A444WYE7"/>
<dbReference type="SUPFAM" id="SSF54928">
    <property type="entry name" value="RNA-binding domain, RBD"/>
    <property type="match status" value="3"/>
</dbReference>
<evidence type="ECO:0000256" key="3">
    <source>
        <dbReference type="ARBA" id="ARBA00023187"/>
    </source>
</evidence>
<dbReference type="GO" id="GO:0003723">
    <property type="term" value="F:RNA binding"/>
    <property type="evidence" value="ECO:0007669"/>
    <property type="project" value="UniProtKB-UniRule"/>
</dbReference>
<feature type="compositionally biased region" description="Basic and acidic residues" evidence="5">
    <location>
        <begin position="1"/>
        <end position="40"/>
    </location>
</feature>
<feature type="compositionally biased region" description="Basic and acidic residues" evidence="5">
    <location>
        <begin position="58"/>
        <end position="85"/>
    </location>
</feature>
<dbReference type="FunFam" id="3.30.70.330:FF:000097">
    <property type="entry name" value="U2 snRNP auxiliary factor large subunit"/>
    <property type="match status" value="1"/>
</dbReference>
<feature type="region of interest" description="Disordered" evidence="5">
    <location>
        <begin position="1"/>
        <end position="128"/>
    </location>
</feature>
<dbReference type="InterPro" id="IPR000504">
    <property type="entry name" value="RRM_dom"/>
</dbReference>
<evidence type="ECO:0000313" key="7">
    <source>
        <dbReference type="EMBL" id="RYQ82441.1"/>
    </source>
</evidence>
<keyword evidence="3" id="KW-0508">mRNA splicing</keyword>
<dbReference type="Gene3D" id="3.30.70.330">
    <property type="match status" value="3"/>
</dbReference>
<keyword evidence="8" id="KW-1185">Reference proteome</keyword>
<accession>A0A444WYE7</accession>
<evidence type="ECO:0000256" key="1">
    <source>
        <dbReference type="ARBA" id="ARBA00022664"/>
    </source>
</evidence>
<dbReference type="GO" id="GO:0006397">
    <property type="term" value="P:mRNA processing"/>
    <property type="evidence" value="ECO:0007669"/>
    <property type="project" value="UniProtKB-KW"/>
</dbReference>
<feature type="compositionally biased region" description="Basic residues" evidence="5">
    <location>
        <begin position="41"/>
        <end position="52"/>
    </location>
</feature>
<keyword evidence="2 4" id="KW-0694">RNA-binding</keyword>
<gene>
    <name evidence="7" type="ORF">Ahy_B10g101027</name>
</gene>
<dbReference type="GO" id="GO:0008380">
    <property type="term" value="P:RNA splicing"/>
    <property type="evidence" value="ECO:0007669"/>
    <property type="project" value="UniProtKB-KW"/>
</dbReference>
<dbReference type="SMART" id="SM00360">
    <property type="entry name" value="RRM"/>
    <property type="match status" value="2"/>
</dbReference>
<keyword evidence="1" id="KW-0507">mRNA processing</keyword>
<evidence type="ECO:0000259" key="6">
    <source>
        <dbReference type="PROSITE" id="PS50102"/>
    </source>
</evidence>
<dbReference type="PANTHER" id="PTHR23139">
    <property type="entry name" value="RNA-BINDING PROTEIN"/>
    <property type="match status" value="1"/>
</dbReference>
<dbReference type="InterPro" id="IPR035979">
    <property type="entry name" value="RBD_domain_sf"/>
</dbReference>
<feature type="domain" description="RRM" evidence="6">
    <location>
        <begin position="276"/>
        <end position="347"/>
    </location>
</feature>